<evidence type="ECO:0000256" key="1">
    <source>
        <dbReference type="SAM" id="MobiDB-lite"/>
    </source>
</evidence>
<reference evidence="4" key="1">
    <citation type="journal article" date="2019" name="Int. J. Syst. Evol. Microbiol.">
        <title>The Global Catalogue of Microorganisms (GCM) 10K type strain sequencing project: providing services to taxonomists for standard genome sequencing and annotation.</title>
        <authorList>
            <consortium name="The Broad Institute Genomics Platform"/>
            <consortium name="The Broad Institute Genome Sequencing Center for Infectious Disease"/>
            <person name="Wu L."/>
            <person name="Ma J."/>
        </authorList>
    </citation>
    <scope>NUCLEOTIDE SEQUENCE [LARGE SCALE GENOMIC DNA]</scope>
    <source>
        <strain evidence="4">JCM 16918</strain>
    </source>
</reference>
<gene>
    <name evidence="3" type="ORF">GCM10010842_31120</name>
</gene>
<comment type="caution">
    <text evidence="3">The sequence shown here is derived from an EMBL/GenBank/DDBJ whole genome shotgun (WGS) entry which is preliminary data.</text>
</comment>
<keyword evidence="4" id="KW-1185">Reference proteome</keyword>
<feature type="compositionally biased region" description="Low complexity" evidence="1">
    <location>
        <begin position="257"/>
        <end position="288"/>
    </location>
</feature>
<feature type="region of interest" description="Disordered" evidence="1">
    <location>
        <begin position="36"/>
        <end position="110"/>
    </location>
</feature>
<dbReference type="Gene3D" id="3.30.70.1070">
    <property type="entry name" value="Sporulation related repeat"/>
    <property type="match status" value="2"/>
</dbReference>
<dbReference type="Pfam" id="PF05036">
    <property type="entry name" value="SPOR"/>
    <property type="match status" value="2"/>
</dbReference>
<dbReference type="PROSITE" id="PS51724">
    <property type="entry name" value="SPOR"/>
    <property type="match status" value="2"/>
</dbReference>
<dbReference type="Proteomes" id="UP000645517">
    <property type="component" value="Unassembled WGS sequence"/>
</dbReference>
<dbReference type="InterPro" id="IPR036680">
    <property type="entry name" value="SPOR-like_sf"/>
</dbReference>
<proteinExistence type="predicted"/>
<dbReference type="RefSeq" id="WP_189058371.1">
    <property type="nucleotide sequence ID" value="NZ_BMOR01000019.1"/>
</dbReference>
<organism evidence="3 4">
    <name type="scientific">Deinococcus daejeonensis</name>
    <dbReference type="NCBI Taxonomy" id="1007098"/>
    <lineage>
        <taxon>Bacteria</taxon>
        <taxon>Thermotogati</taxon>
        <taxon>Deinococcota</taxon>
        <taxon>Deinococci</taxon>
        <taxon>Deinococcales</taxon>
        <taxon>Deinococcaceae</taxon>
        <taxon>Deinococcus</taxon>
    </lineage>
</organism>
<protein>
    <recommendedName>
        <fullName evidence="2">SPOR domain-containing protein</fullName>
    </recommendedName>
</protein>
<dbReference type="EMBL" id="BMOR01000019">
    <property type="protein sequence ID" value="GGN43525.1"/>
    <property type="molecule type" value="Genomic_DNA"/>
</dbReference>
<dbReference type="InterPro" id="IPR007730">
    <property type="entry name" value="SPOR-like_dom"/>
</dbReference>
<accession>A0ABQ2JE81</accession>
<feature type="region of interest" description="Disordered" evidence="1">
    <location>
        <begin position="247"/>
        <end position="299"/>
    </location>
</feature>
<sequence>MSRAAGPRRWPDLMIGALVLLLLGGFGTLLLRPQPGAQGRAPATETAPTTDSAIPGAPGSDTAGREGTVGTAPITPPATTTTGAPSTTGTPPTETGAPETGASGTGTTETGTVEAPVIAAAPIGTPDPALTGAAQTPATTDPDAAPATDDAAGTAPTDAAPAARTGGAVPTSEQRTPLRSDYRITLGTFSSGAAAQQAAQGVSALGYTVYPIDVAAGVVAQVGPFADETTAREALADVQRAYPGAVLYPPRNRSLSTPSTPAPTTTGAATETAAGTATEPTAQTAPAEPATPAPAPTTPTYLQVGAFDRLESAQNLVQQLRDLGYNPTVNAPTGKKVTVLVGPYTGDPLTRTETRLQENGLDSFRVR</sequence>
<feature type="domain" description="SPOR" evidence="2">
    <location>
        <begin position="294"/>
        <end position="367"/>
    </location>
</feature>
<dbReference type="SUPFAM" id="SSF110997">
    <property type="entry name" value="Sporulation related repeat"/>
    <property type="match status" value="2"/>
</dbReference>
<evidence type="ECO:0000313" key="4">
    <source>
        <dbReference type="Proteomes" id="UP000645517"/>
    </source>
</evidence>
<evidence type="ECO:0000259" key="2">
    <source>
        <dbReference type="PROSITE" id="PS51724"/>
    </source>
</evidence>
<feature type="domain" description="SPOR" evidence="2">
    <location>
        <begin position="176"/>
        <end position="252"/>
    </location>
</feature>
<name>A0ABQ2JE81_9DEIO</name>
<feature type="region of interest" description="Disordered" evidence="1">
    <location>
        <begin position="122"/>
        <end position="179"/>
    </location>
</feature>
<feature type="compositionally biased region" description="Low complexity" evidence="1">
    <location>
        <begin position="68"/>
        <end position="110"/>
    </location>
</feature>
<evidence type="ECO:0000313" key="3">
    <source>
        <dbReference type="EMBL" id="GGN43525.1"/>
    </source>
</evidence>
<feature type="compositionally biased region" description="Low complexity" evidence="1">
    <location>
        <begin position="131"/>
        <end position="168"/>
    </location>
</feature>